<sequence>MGDNLRTLGKTSAETPRVPAVGTPVLFVLAWSSAYVVGDLGVRSTPPFTLLFLRFAVAAACMTVVAVVVRASWPRTRRELGHIAVAGVLVQGVQFLGVYGGFKLGVPAAISSLVMGVNPVLTALLARPVLGERITVRQRWGFALGVLGVVLAVLQGLRLSADALGGIGLTLLGLIAISGGTVYQKRFCPDMDLRSGQAIQLLAATVLAGLCVAAFETVHTDDPAVLAFSVGWLALVNSIGAVSLLYVMIRRGEAGRASTMFFLVPSATAVLAAITLHEPLSATALAGFVVAAAGVVLATYRSSSQ</sequence>
<accession>A0ABW5GBG6</accession>
<dbReference type="PANTHER" id="PTHR32322:SF2">
    <property type="entry name" value="EAMA DOMAIN-CONTAINING PROTEIN"/>
    <property type="match status" value="1"/>
</dbReference>
<dbReference type="InterPro" id="IPR000620">
    <property type="entry name" value="EamA_dom"/>
</dbReference>
<reference evidence="9" key="1">
    <citation type="journal article" date="2019" name="Int. J. Syst. Evol. Microbiol.">
        <title>The Global Catalogue of Microorganisms (GCM) 10K type strain sequencing project: providing services to taxonomists for standard genome sequencing and annotation.</title>
        <authorList>
            <consortium name="The Broad Institute Genomics Platform"/>
            <consortium name="The Broad Institute Genome Sequencing Center for Infectious Disease"/>
            <person name="Wu L."/>
            <person name="Ma J."/>
        </authorList>
    </citation>
    <scope>NUCLEOTIDE SEQUENCE [LARGE SCALE GENOMIC DNA]</scope>
    <source>
        <strain evidence="9">CGMCC 4.7643</strain>
    </source>
</reference>
<evidence type="ECO:0000256" key="2">
    <source>
        <dbReference type="ARBA" id="ARBA00007362"/>
    </source>
</evidence>
<evidence type="ECO:0000256" key="6">
    <source>
        <dbReference type="SAM" id="Phobius"/>
    </source>
</evidence>
<organism evidence="8 9">
    <name type="scientific">Amycolatopsis samaneae</name>
    <dbReference type="NCBI Taxonomy" id="664691"/>
    <lineage>
        <taxon>Bacteria</taxon>
        <taxon>Bacillati</taxon>
        <taxon>Actinomycetota</taxon>
        <taxon>Actinomycetes</taxon>
        <taxon>Pseudonocardiales</taxon>
        <taxon>Pseudonocardiaceae</taxon>
        <taxon>Amycolatopsis</taxon>
    </lineage>
</organism>
<evidence type="ECO:0000256" key="5">
    <source>
        <dbReference type="ARBA" id="ARBA00023136"/>
    </source>
</evidence>
<feature type="transmembrane region" description="Helical" evidence="6">
    <location>
        <begin position="227"/>
        <end position="247"/>
    </location>
</feature>
<dbReference type="InterPro" id="IPR037185">
    <property type="entry name" value="EmrE-like"/>
</dbReference>
<keyword evidence="4 6" id="KW-1133">Transmembrane helix</keyword>
<protein>
    <submittedName>
        <fullName evidence="8">DMT family transporter</fullName>
    </submittedName>
</protein>
<feature type="transmembrane region" description="Helical" evidence="6">
    <location>
        <begin position="108"/>
        <end position="128"/>
    </location>
</feature>
<dbReference type="InterPro" id="IPR050638">
    <property type="entry name" value="AA-Vitamin_Transporters"/>
</dbReference>
<gene>
    <name evidence="8" type="ORF">ACFSYJ_03795</name>
</gene>
<keyword evidence="9" id="KW-1185">Reference proteome</keyword>
<feature type="domain" description="EamA" evidence="7">
    <location>
        <begin position="25"/>
        <end position="153"/>
    </location>
</feature>
<evidence type="ECO:0000313" key="9">
    <source>
        <dbReference type="Proteomes" id="UP001597419"/>
    </source>
</evidence>
<dbReference type="SUPFAM" id="SSF103481">
    <property type="entry name" value="Multidrug resistance efflux transporter EmrE"/>
    <property type="match status" value="2"/>
</dbReference>
<feature type="transmembrane region" description="Helical" evidence="6">
    <location>
        <begin position="259"/>
        <end position="276"/>
    </location>
</feature>
<feature type="transmembrane region" description="Helical" evidence="6">
    <location>
        <begin position="282"/>
        <end position="300"/>
    </location>
</feature>
<name>A0ABW5GBG6_9PSEU</name>
<comment type="similarity">
    <text evidence="2">Belongs to the EamA transporter family.</text>
</comment>
<evidence type="ECO:0000259" key="7">
    <source>
        <dbReference type="Pfam" id="PF00892"/>
    </source>
</evidence>
<feature type="transmembrane region" description="Helical" evidence="6">
    <location>
        <begin position="163"/>
        <end position="183"/>
    </location>
</feature>
<proteinExistence type="inferred from homology"/>
<dbReference type="Pfam" id="PF00892">
    <property type="entry name" value="EamA"/>
    <property type="match status" value="2"/>
</dbReference>
<feature type="transmembrane region" description="Helical" evidence="6">
    <location>
        <begin position="195"/>
        <end position="215"/>
    </location>
</feature>
<comment type="subcellular location">
    <subcellularLocation>
        <location evidence="1">Membrane</location>
        <topology evidence="1">Multi-pass membrane protein</topology>
    </subcellularLocation>
</comment>
<feature type="transmembrane region" description="Helical" evidence="6">
    <location>
        <begin position="50"/>
        <end position="71"/>
    </location>
</feature>
<evidence type="ECO:0000256" key="3">
    <source>
        <dbReference type="ARBA" id="ARBA00022692"/>
    </source>
</evidence>
<keyword evidence="3 6" id="KW-0812">Transmembrane</keyword>
<evidence type="ECO:0000256" key="1">
    <source>
        <dbReference type="ARBA" id="ARBA00004141"/>
    </source>
</evidence>
<dbReference type="EMBL" id="JBHUKU010000002">
    <property type="protein sequence ID" value="MFD2457704.1"/>
    <property type="molecule type" value="Genomic_DNA"/>
</dbReference>
<evidence type="ECO:0000313" key="8">
    <source>
        <dbReference type="EMBL" id="MFD2457704.1"/>
    </source>
</evidence>
<feature type="transmembrane region" description="Helical" evidence="6">
    <location>
        <begin position="83"/>
        <end position="102"/>
    </location>
</feature>
<feature type="transmembrane region" description="Helical" evidence="6">
    <location>
        <begin position="140"/>
        <end position="157"/>
    </location>
</feature>
<feature type="domain" description="EamA" evidence="7">
    <location>
        <begin position="166"/>
        <end position="299"/>
    </location>
</feature>
<keyword evidence="5 6" id="KW-0472">Membrane</keyword>
<comment type="caution">
    <text evidence="8">The sequence shown here is derived from an EMBL/GenBank/DDBJ whole genome shotgun (WGS) entry which is preliminary data.</text>
</comment>
<evidence type="ECO:0000256" key="4">
    <source>
        <dbReference type="ARBA" id="ARBA00022989"/>
    </source>
</evidence>
<dbReference type="RefSeq" id="WP_345389258.1">
    <property type="nucleotide sequence ID" value="NZ_BAABHG010000003.1"/>
</dbReference>
<dbReference type="Proteomes" id="UP001597419">
    <property type="component" value="Unassembled WGS sequence"/>
</dbReference>
<feature type="transmembrane region" description="Helical" evidence="6">
    <location>
        <begin position="20"/>
        <end position="38"/>
    </location>
</feature>
<dbReference type="PANTHER" id="PTHR32322">
    <property type="entry name" value="INNER MEMBRANE TRANSPORTER"/>
    <property type="match status" value="1"/>
</dbReference>